<reference evidence="1 2" key="1">
    <citation type="submission" date="2019-09" db="EMBL/GenBank/DDBJ databases">
        <title>YIM 48816 draft genome.</title>
        <authorList>
            <person name="Jiang L."/>
        </authorList>
    </citation>
    <scope>NUCLEOTIDE SEQUENCE [LARGE SCALE GENOMIC DNA]</scope>
    <source>
        <strain evidence="1 2">YIM 48816</strain>
    </source>
</reference>
<evidence type="ECO:0000313" key="2">
    <source>
        <dbReference type="Proteomes" id="UP000474159"/>
    </source>
</evidence>
<comment type="caution">
    <text evidence="1">The sequence shown here is derived from an EMBL/GenBank/DDBJ whole genome shotgun (WGS) entry which is preliminary data.</text>
</comment>
<dbReference type="Proteomes" id="UP000474159">
    <property type="component" value="Unassembled WGS sequence"/>
</dbReference>
<sequence length="76" mass="7483">MFGIMLAAFLGGPLTALMLWDSGAALALAAAPVGGSVAGLMAAGLISGLRPRASAYTLRPPAASAWPAARSSKSRA</sequence>
<evidence type="ECO:0000313" key="1">
    <source>
        <dbReference type="EMBL" id="KAB1077322.1"/>
    </source>
</evidence>
<organism evidence="1 2">
    <name type="scientific">Methylobacterium soli</name>
    <dbReference type="NCBI Taxonomy" id="553447"/>
    <lineage>
        <taxon>Bacteria</taxon>
        <taxon>Pseudomonadati</taxon>
        <taxon>Pseudomonadota</taxon>
        <taxon>Alphaproteobacteria</taxon>
        <taxon>Hyphomicrobiales</taxon>
        <taxon>Methylobacteriaceae</taxon>
        <taxon>Methylobacterium</taxon>
    </lineage>
</organism>
<proteinExistence type="predicted"/>
<name>A0A6L3SVN5_9HYPH</name>
<dbReference type="RefSeq" id="WP_151001904.1">
    <property type="nucleotide sequence ID" value="NZ_VZZK01000022.1"/>
</dbReference>
<dbReference type="EMBL" id="VZZK01000022">
    <property type="protein sequence ID" value="KAB1077322.1"/>
    <property type="molecule type" value="Genomic_DNA"/>
</dbReference>
<protein>
    <submittedName>
        <fullName evidence="1">Uncharacterized protein</fullName>
    </submittedName>
</protein>
<accession>A0A6L3SVN5</accession>
<dbReference type="AlphaFoldDB" id="A0A6L3SVN5"/>
<keyword evidence="2" id="KW-1185">Reference proteome</keyword>
<gene>
    <name evidence="1" type="ORF">F6X53_19750</name>
</gene>